<protein>
    <submittedName>
        <fullName evidence="1">Uncharacterized protein</fullName>
    </submittedName>
</protein>
<gene>
    <name evidence="1" type="ORF">D1222_08010</name>
</gene>
<proteinExistence type="predicted"/>
<evidence type="ECO:0000313" key="1">
    <source>
        <dbReference type="EMBL" id="RIJ32158.1"/>
    </source>
</evidence>
<reference evidence="1 2" key="1">
    <citation type="submission" date="2018-08" db="EMBL/GenBank/DDBJ databases">
        <title>Henriciella mobilis sp. nov., isolated from seawater.</title>
        <authorList>
            <person name="Cheng H."/>
            <person name="Wu Y.-H."/>
            <person name="Xu X.-W."/>
            <person name="Guo L.-L."/>
        </authorList>
    </citation>
    <scope>NUCLEOTIDE SEQUENCE [LARGE SCALE GENOMIC DNA]</scope>
    <source>
        <strain evidence="1 2">CCUG67844</strain>
    </source>
</reference>
<keyword evidence="2" id="KW-1185">Reference proteome</keyword>
<sequence length="508" mass="59035">MSFKVPLFVDQAIRFVRRNLPKRKFQPRDGIESESCSAKMLKLSRFKNGVAIHRPEDKSEQEQLLNPFGDPWITREAHNPFIPTMTGSLIAFLNSKVGKMGTPLRGGPDVTHAYTRYSGYSPSNYHYDESVCKLTMKMPAFEKMRQVFKRKGLNKRFIGYAVLNYDDGYLFGPNAGLPEEYYVHNPDESLEPKHRLKFVEGPALDAEGCVFDIRRPEVRSALCNRVLEIMKTNEIDAVLIDYAVRRYGFGAPSLIFDMPKDWFPNFQENQILLFRELHDLLKANGKTLFLNGTMLDSILVTEPQLVRQYLKISDGMFWEQPFRWEWRNYERDGIDYYDRLQQFFDNSHVMKKQLIVKSGTYRFHGTEDKISGWTKRFEMTDAGLERHLAEYLTCFFMLYANRHFDVLFHTHPAKFFDIYTSEAYFDIWSKRVGQGVTKRVRYSKHVHMREFDEAFVFVNNTLDPVELDPSVVEGEFSQPIPAITLEPLSGKIVMKDELAAIEGGAATN</sequence>
<comment type="caution">
    <text evidence="1">The sequence shown here is derived from an EMBL/GenBank/DDBJ whole genome shotgun (WGS) entry which is preliminary data.</text>
</comment>
<dbReference type="RefSeq" id="WP_119453643.1">
    <property type="nucleotide sequence ID" value="NZ_QWGA01000003.1"/>
</dbReference>
<dbReference type="AlphaFoldDB" id="A0A399RLR1"/>
<dbReference type="OrthoDB" id="7622626at2"/>
<accession>A0A399RLR1</accession>
<dbReference type="EMBL" id="QWGA01000003">
    <property type="protein sequence ID" value="RIJ32158.1"/>
    <property type="molecule type" value="Genomic_DNA"/>
</dbReference>
<organism evidence="1 2">
    <name type="scientific">Henriciella algicola</name>
    <dbReference type="NCBI Taxonomy" id="1608422"/>
    <lineage>
        <taxon>Bacteria</taxon>
        <taxon>Pseudomonadati</taxon>
        <taxon>Pseudomonadota</taxon>
        <taxon>Alphaproteobacteria</taxon>
        <taxon>Hyphomonadales</taxon>
        <taxon>Hyphomonadaceae</taxon>
        <taxon>Henriciella</taxon>
    </lineage>
</organism>
<name>A0A399RLR1_9PROT</name>
<dbReference type="Proteomes" id="UP000265845">
    <property type="component" value="Unassembled WGS sequence"/>
</dbReference>
<evidence type="ECO:0000313" key="2">
    <source>
        <dbReference type="Proteomes" id="UP000265845"/>
    </source>
</evidence>